<evidence type="ECO:0000313" key="2">
    <source>
        <dbReference type="EMBL" id="KUK87789.1"/>
    </source>
</evidence>
<sequence length="64" mass="7427">MAIRFRRTVRIFPFTWLNINKGGISFSFGVPGLKFTRGKQKSFSLGIPGTGLFYRRILKKKKNF</sequence>
<feature type="domain" description="DUF4236" evidence="1">
    <location>
        <begin position="4"/>
        <end position="55"/>
    </location>
</feature>
<proteinExistence type="predicted"/>
<dbReference type="Pfam" id="PF14020">
    <property type="entry name" value="DUF4236"/>
    <property type="match status" value="1"/>
</dbReference>
<evidence type="ECO:0000313" key="3">
    <source>
        <dbReference type="Proteomes" id="UP000053467"/>
    </source>
</evidence>
<evidence type="ECO:0000259" key="1">
    <source>
        <dbReference type="Pfam" id="PF14020"/>
    </source>
</evidence>
<gene>
    <name evidence="2" type="ORF">XE03_0308</name>
</gene>
<protein>
    <recommendedName>
        <fullName evidence="1">DUF4236 domain-containing protein</fullName>
    </recommendedName>
</protein>
<dbReference type="AlphaFoldDB" id="A0A117M6Z5"/>
<dbReference type="InterPro" id="IPR025330">
    <property type="entry name" value="DUF4236"/>
</dbReference>
<reference evidence="3" key="1">
    <citation type="journal article" date="2015" name="MBio">
        <title>Genome-Resolved Metagenomic Analysis Reveals Roles for Candidate Phyla and Other Microbial Community Members in Biogeochemical Transformations in Oil Reservoirs.</title>
        <authorList>
            <person name="Hu P."/>
            <person name="Tom L."/>
            <person name="Singh A."/>
            <person name="Thomas B.C."/>
            <person name="Baker B.J."/>
            <person name="Piceno Y.M."/>
            <person name="Andersen G.L."/>
            <person name="Banfield J.F."/>
        </authorList>
    </citation>
    <scope>NUCLEOTIDE SEQUENCE [LARGE SCALE GENOMIC DNA]</scope>
</reference>
<name>A0A117M6Z5_UNCT6</name>
<dbReference type="EMBL" id="LGGX01000002">
    <property type="protein sequence ID" value="KUK87789.1"/>
    <property type="molecule type" value="Genomic_DNA"/>
</dbReference>
<comment type="caution">
    <text evidence="2">The sequence shown here is derived from an EMBL/GenBank/DDBJ whole genome shotgun (WGS) entry which is preliminary data.</text>
</comment>
<organism evidence="2 3">
    <name type="scientific">candidate division TA06 bacterium 34_109</name>
    <dbReference type="NCBI Taxonomy" id="1635277"/>
    <lineage>
        <taxon>Bacteria</taxon>
        <taxon>Bacteria division TA06</taxon>
    </lineage>
</organism>
<accession>A0A117M6Z5</accession>
<dbReference type="Proteomes" id="UP000053467">
    <property type="component" value="Unassembled WGS sequence"/>
</dbReference>